<dbReference type="EMBL" id="JACBNQ010000003">
    <property type="protein sequence ID" value="NYB73465.1"/>
    <property type="molecule type" value="Genomic_DNA"/>
</dbReference>
<name>A0A974GVX0_SEDHY</name>
<dbReference type="Pfam" id="PF07833">
    <property type="entry name" value="Cu_amine_oxidN1"/>
    <property type="match status" value="1"/>
</dbReference>
<sequence length="201" mass="22396">MNIKRFIAITALVATAVFAGTGMYTAYAEEERTEYFFWSDALPIPAYATPNEDGTPGKIGIINENGEKTELTLPDYEEAIKNRVLVLVNGKYLHTVAGSGADPFIEDGSTMIPLRAIADAFGFEVEWEESEEKITLTRDSKTIILYIGKPEISVDGDTVYFENAVPLIKNDRTFLPVRKLAEILDIKVEWDDDTRTAAFSE</sequence>
<protein>
    <recommendedName>
        <fullName evidence="2">Copper amine oxidase-like N-terminal domain-containing protein</fullName>
    </recommendedName>
</protein>
<dbReference type="SUPFAM" id="SSF55383">
    <property type="entry name" value="Copper amine oxidase, domain N"/>
    <property type="match status" value="1"/>
</dbReference>
<evidence type="ECO:0000313" key="3">
    <source>
        <dbReference type="EMBL" id="NYB73465.1"/>
    </source>
</evidence>
<keyword evidence="1" id="KW-0732">Signal</keyword>
<gene>
    <name evidence="3" type="ORF">HZF24_04860</name>
</gene>
<proteinExistence type="predicted"/>
<dbReference type="AlphaFoldDB" id="A0A974GVX0"/>
<evidence type="ECO:0000256" key="1">
    <source>
        <dbReference type="SAM" id="SignalP"/>
    </source>
</evidence>
<dbReference type="InterPro" id="IPR012854">
    <property type="entry name" value="Cu_amine_oxidase-like_N"/>
</dbReference>
<dbReference type="Gene3D" id="3.30.457.10">
    <property type="entry name" value="Copper amine oxidase-like, N-terminal domain"/>
    <property type="match status" value="1"/>
</dbReference>
<dbReference type="RefSeq" id="WP_179237165.1">
    <property type="nucleotide sequence ID" value="NZ_JACBNQ010000003.1"/>
</dbReference>
<evidence type="ECO:0000313" key="4">
    <source>
        <dbReference type="Proteomes" id="UP000611629"/>
    </source>
</evidence>
<keyword evidence="4" id="KW-1185">Reference proteome</keyword>
<dbReference type="InterPro" id="IPR036582">
    <property type="entry name" value="Mao_N_sf"/>
</dbReference>
<feature type="signal peptide" evidence="1">
    <location>
        <begin position="1"/>
        <end position="28"/>
    </location>
</feature>
<feature type="chain" id="PRO_5037424070" description="Copper amine oxidase-like N-terminal domain-containing protein" evidence="1">
    <location>
        <begin position="29"/>
        <end position="201"/>
    </location>
</feature>
<evidence type="ECO:0000259" key="2">
    <source>
        <dbReference type="Pfam" id="PF07833"/>
    </source>
</evidence>
<comment type="caution">
    <text evidence="3">The sequence shown here is derived from an EMBL/GenBank/DDBJ whole genome shotgun (WGS) entry which is preliminary data.</text>
</comment>
<reference evidence="3" key="1">
    <citation type="submission" date="2020-07" db="EMBL/GenBank/DDBJ databases">
        <title>Genomic analysis of a strain of Sedimentibacter Hydroxybenzoicus DSM7310.</title>
        <authorList>
            <person name="Ma S."/>
        </authorList>
    </citation>
    <scope>NUCLEOTIDE SEQUENCE</scope>
    <source>
        <strain evidence="3">DSM 7310</strain>
    </source>
</reference>
<feature type="domain" description="Copper amine oxidase-like N-terminal" evidence="2">
    <location>
        <begin position="100"/>
        <end position="197"/>
    </location>
</feature>
<dbReference type="Proteomes" id="UP000611629">
    <property type="component" value="Unassembled WGS sequence"/>
</dbReference>
<accession>A0A974GVX0</accession>
<organism evidence="3 4">
    <name type="scientific">Sedimentibacter hydroxybenzoicus DSM 7310</name>
    <dbReference type="NCBI Taxonomy" id="1123245"/>
    <lineage>
        <taxon>Bacteria</taxon>
        <taxon>Bacillati</taxon>
        <taxon>Bacillota</taxon>
        <taxon>Tissierellia</taxon>
        <taxon>Sedimentibacter</taxon>
    </lineage>
</organism>